<comment type="caution">
    <text evidence="1">The sequence shown here is derived from an EMBL/GenBank/DDBJ whole genome shotgun (WGS) entry which is preliminary data.</text>
</comment>
<protein>
    <submittedName>
        <fullName evidence="1">Uncharacterized protein</fullName>
    </submittedName>
</protein>
<keyword evidence="2" id="KW-1185">Reference proteome</keyword>
<gene>
    <name evidence="1" type="ORF">PsorP6_013446</name>
</gene>
<proteinExistence type="predicted"/>
<organism evidence="1 2">
    <name type="scientific">Peronosclerospora sorghi</name>
    <dbReference type="NCBI Taxonomy" id="230839"/>
    <lineage>
        <taxon>Eukaryota</taxon>
        <taxon>Sar</taxon>
        <taxon>Stramenopiles</taxon>
        <taxon>Oomycota</taxon>
        <taxon>Peronosporomycetes</taxon>
        <taxon>Peronosporales</taxon>
        <taxon>Peronosporaceae</taxon>
        <taxon>Peronosclerospora</taxon>
    </lineage>
</organism>
<sequence>MFKVYAERAELLLEDCRAGAGPWLRLTPNASTGSVDIEQLDARPSDEATALPIHTVYGVYTLLSGPYLAVVTDSRVVGSGPNSEKIYCILELSLLPISAAAHENFFKHASTREKQDEREYCRMLTSVLASRTFYFSYDLDLTLSAQKRALASSSLAAQRQAPLYARAEEDFFWNKPVLGQFMELELSDWIVPIISGFVKVIKKCDVNGQRCDILFFTRRSWKRVGTRFNVRGIDKDGYVANFAETEMLLVKPCRSVCSYVQVRGSIPLYWDQMVTLKYMPRTRYAYSGHESVVDWNELAFRAHMDNLIQRYGHITCVNLVDKTGKSATVRDQLQLGSAFGKYVKKYNLLSRSGDGSSSMGSSTPSSMPLPGSPAVLTVSPRPQPKTASTPLPGLNGSNGHGLPNGAGSAAGSPTSASPASSDKASGSATVSSAQLTASLLAKEQPVLQVTVPSAPTSISQLFAEPIAYVWFDFHHECRKMTWHNLSKLMTEVEEQFTQYGWFECDGEGRLLSRQRGIFRVNCMDNLDRTNVVMSLFARRTVLMALQLYPFSATSNEEGHTVLDSPYKSFEVVFKNAWADNADYVSRMYAGTGALKTDFTRTGRRTIAGALQDGINSLTRYYLNNYSDGIRQDAFDLLVGNFTPDKRDESPFTFQQQHSLLNMLIEAALVMLAVVTVSLNMRPEVPVGTRLRDGVLVTLVVFAATGYLIIKKGKFRSIGRRYVCKPAFSSSGYIRRKTS</sequence>
<evidence type="ECO:0000313" key="1">
    <source>
        <dbReference type="EMBL" id="KAI9905615.1"/>
    </source>
</evidence>
<dbReference type="EMBL" id="CM047588">
    <property type="protein sequence ID" value="KAI9905615.1"/>
    <property type="molecule type" value="Genomic_DNA"/>
</dbReference>
<accession>A0ACC0VI68</accession>
<name>A0ACC0VI68_9STRA</name>
<evidence type="ECO:0000313" key="2">
    <source>
        <dbReference type="Proteomes" id="UP001163321"/>
    </source>
</evidence>
<dbReference type="Proteomes" id="UP001163321">
    <property type="component" value="Chromosome 9"/>
</dbReference>
<reference evidence="1 2" key="1">
    <citation type="journal article" date="2022" name="bioRxiv">
        <title>The genome of the oomycete Peronosclerospora sorghi, a cosmopolitan pathogen of maize and sorghum, is inflated with dispersed pseudogenes.</title>
        <authorList>
            <person name="Fletcher K."/>
            <person name="Martin F."/>
            <person name="Isakeit T."/>
            <person name="Cavanaugh K."/>
            <person name="Magill C."/>
            <person name="Michelmore R."/>
        </authorList>
    </citation>
    <scope>NUCLEOTIDE SEQUENCE [LARGE SCALE GENOMIC DNA]</scope>
    <source>
        <strain evidence="1">P6</strain>
    </source>
</reference>